<dbReference type="Proteomes" id="UP000041254">
    <property type="component" value="Unassembled WGS sequence"/>
</dbReference>
<feature type="region of interest" description="Disordered" evidence="2">
    <location>
        <begin position="318"/>
        <end position="457"/>
    </location>
</feature>
<protein>
    <recommendedName>
        <fullName evidence="5">EF-hand domain-containing protein</fullName>
    </recommendedName>
</protein>
<dbReference type="AlphaFoldDB" id="A0A0G4EBE6"/>
<organism evidence="3 4">
    <name type="scientific">Vitrella brassicaformis (strain CCMP3155)</name>
    <dbReference type="NCBI Taxonomy" id="1169540"/>
    <lineage>
        <taxon>Eukaryota</taxon>
        <taxon>Sar</taxon>
        <taxon>Alveolata</taxon>
        <taxon>Colpodellida</taxon>
        <taxon>Vitrellaceae</taxon>
        <taxon>Vitrella</taxon>
    </lineage>
</organism>
<reference evidence="3 4" key="1">
    <citation type="submission" date="2014-11" db="EMBL/GenBank/DDBJ databases">
        <authorList>
            <person name="Zhu J."/>
            <person name="Qi W."/>
            <person name="Song R."/>
        </authorList>
    </citation>
    <scope>NUCLEOTIDE SEQUENCE [LARGE SCALE GENOMIC DNA]</scope>
</reference>
<sequence>MKVLVPNYTIYGHTHARVPLKDKGAVLSEKPKEEWTRQPAIATRTQLLEKRRAETIPHPSFDIDRDGGVSGKDFFIAKCFDADRDGVLNEQEMQTCKQALNDGWLSKYQFGWDKMGSSRPYPVFQRQGVVQSLGELPDGKDTDPLGEVGQLCKLNEEGAGGCFPCSPLASFPPHPLSEKTPRHATRGDLIRQRKAEMQQTAEARAIKWEQEHPPLVPQPPAQQSDLKQEPTGVNPRQRLNAEKLSFRPRFGLSQLPAPLDPQREAEKERLECTTSTIPAAGRTRTECLEERRTQMRRQIEEATRAHEAALELIPAGGGVKQALGYSPPPPKEKTRSKLKEQQKCEQLAYNEAHFRPQAREIPGFTTSQNPWWRPASSPKPPLQEEPAPPAAAEEPSPPSPLFKPQPFQLAIEGAPIEPLAGGDESPAAGKRPSRLEPHEVHMKLKSSKAAPKRARKRWTSDLIEHANMKNGPRLFDAIVNKKATTFYSDVKPTYSSFSIGPRKTPGRLVGAGGALALTSAAMDVEKEARRSKHALLTEEDQKGHRGLPVTSIDEIADELDGTLRYLRKTPGFNMRPSISFKNITPSGSKPAFADHGAPEVGFTSPRSRLQHELIRPEELSPTAGVTEVQFQFPKIDLAKIRDAPPAGIDLPLHEKLAIKTSRTLGGSVTERLSSPGSRYEKRPASQGSSGASRASKASRGRRSGSRHGSRISSKMSAFKGTDTVRSGGFQRYEQLLGGSVGFGPARR</sequence>
<dbReference type="InterPro" id="IPR018247">
    <property type="entry name" value="EF_Hand_1_Ca_BS"/>
</dbReference>
<feature type="compositionally biased region" description="Pro residues" evidence="2">
    <location>
        <begin position="377"/>
        <end position="403"/>
    </location>
</feature>
<feature type="compositionally biased region" description="Low complexity" evidence="2">
    <location>
        <begin position="684"/>
        <end position="695"/>
    </location>
</feature>
<feature type="compositionally biased region" description="Basic and acidic residues" evidence="2">
    <location>
        <begin position="433"/>
        <end position="442"/>
    </location>
</feature>
<proteinExistence type="predicted"/>
<dbReference type="EMBL" id="CDMY01000113">
    <property type="protein sequence ID" value="CEL92831.1"/>
    <property type="molecule type" value="Genomic_DNA"/>
</dbReference>
<feature type="compositionally biased region" description="Basic and acidic residues" evidence="2">
    <location>
        <begin position="330"/>
        <end position="343"/>
    </location>
</feature>
<feature type="region of interest" description="Disordered" evidence="2">
    <location>
        <begin position="210"/>
        <end position="233"/>
    </location>
</feature>
<dbReference type="VEuPathDB" id="CryptoDB:Vbra_20138"/>
<dbReference type="PROSITE" id="PS00018">
    <property type="entry name" value="EF_HAND_1"/>
    <property type="match status" value="1"/>
</dbReference>
<evidence type="ECO:0000256" key="1">
    <source>
        <dbReference type="SAM" id="Coils"/>
    </source>
</evidence>
<dbReference type="OrthoDB" id="448989at2759"/>
<keyword evidence="4" id="KW-1185">Reference proteome</keyword>
<evidence type="ECO:0000313" key="3">
    <source>
        <dbReference type="EMBL" id="CEL92831.1"/>
    </source>
</evidence>
<dbReference type="InParanoid" id="A0A0G4EBE6"/>
<keyword evidence="1" id="KW-0175">Coiled coil</keyword>
<feature type="coiled-coil region" evidence="1">
    <location>
        <begin position="285"/>
        <end position="312"/>
    </location>
</feature>
<evidence type="ECO:0000313" key="4">
    <source>
        <dbReference type="Proteomes" id="UP000041254"/>
    </source>
</evidence>
<feature type="compositionally biased region" description="Polar residues" evidence="2">
    <location>
        <begin position="666"/>
        <end position="676"/>
    </location>
</feature>
<accession>A0A0G4EBE6</accession>
<feature type="compositionally biased region" description="Basic residues" evidence="2">
    <location>
        <begin position="696"/>
        <end position="709"/>
    </location>
</feature>
<feature type="compositionally biased region" description="Basic residues" evidence="2">
    <location>
        <begin position="443"/>
        <end position="457"/>
    </location>
</feature>
<name>A0A0G4EBE6_VITBC</name>
<feature type="region of interest" description="Disordered" evidence="2">
    <location>
        <begin position="666"/>
        <end position="724"/>
    </location>
</feature>
<evidence type="ECO:0000256" key="2">
    <source>
        <dbReference type="SAM" id="MobiDB-lite"/>
    </source>
</evidence>
<evidence type="ECO:0008006" key="5">
    <source>
        <dbReference type="Google" id="ProtNLM"/>
    </source>
</evidence>
<gene>
    <name evidence="3" type="ORF">Vbra_20138</name>
</gene>